<dbReference type="AlphaFoldDB" id="A0AAQ1UK08"/>
<gene>
    <name evidence="1" type="ORF">NCTC13063_02183</name>
</gene>
<accession>A0AAQ1UK08</accession>
<organism evidence="1 2">
    <name type="scientific">Segatella buccae</name>
    <dbReference type="NCBI Taxonomy" id="28126"/>
    <lineage>
        <taxon>Bacteria</taxon>
        <taxon>Pseudomonadati</taxon>
        <taxon>Bacteroidota</taxon>
        <taxon>Bacteroidia</taxon>
        <taxon>Bacteroidales</taxon>
        <taxon>Prevotellaceae</taxon>
        <taxon>Segatella</taxon>
    </lineage>
</organism>
<comment type="caution">
    <text evidence="1">The sequence shown here is derived from an EMBL/GenBank/DDBJ whole genome shotgun (WGS) entry which is preliminary data.</text>
</comment>
<dbReference type="EMBL" id="UGTJ01000001">
    <property type="protein sequence ID" value="SUB80882.1"/>
    <property type="molecule type" value="Genomic_DNA"/>
</dbReference>
<sequence length="45" mass="5157">MPLLSKSLPFYTTSSLFPLSPTSFKADREARVRKRKKKKDFANPA</sequence>
<evidence type="ECO:0000313" key="2">
    <source>
        <dbReference type="Proteomes" id="UP000255283"/>
    </source>
</evidence>
<dbReference type="Proteomes" id="UP000255283">
    <property type="component" value="Unassembled WGS sequence"/>
</dbReference>
<name>A0AAQ1UK08_9BACT</name>
<evidence type="ECO:0000313" key="1">
    <source>
        <dbReference type="EMBL" id="SUB80882.1"/>
    </source>
</evidence>
<proteinExistence type="predicted"/>
<reference evidence="1 2" key="1">
    <citation type="submission" date="2018-06" db="EMBL/GenBank/DDBJ databases">
        <authorList>
            <consortium name="Pathogen Informatics"/>
            <person name="Doyle S."/>
        </authorList>
    </citation>
    <scope>NUCLEOTIDE SEQUENCE [LARGE SCALE GENOMIC DNA]</scope>
    <source>
        <strain evidence="1 2">NCTC13063</strain>
    </source>
</reference>
<protein>
    <submittedName>
        <fullName evidence="1">Uncharacterized protein</fullName>
    </submittedName>
</protein>